<protein>
    <submittedName>
        <fullName evidence="1">Uncharacterized protein</fullName>
    </submittedName>
</protein>
<dbReference type="AlphaFoldDB" id="A0A813DMH4"/>
<dbReference type="EMBL" id="CAJNNV010003476">
    <property type="protein sequence ID" value="CAE8589089.1"/>
    <property type="molecule type" value="Genomic_DNA"/>
</dbReference>
<accession>A0A813DMH4</accession>
<organism evidence="1 2">
    <name type="scientific">Polarella glacialis</name>
    <name type="common">Dinoflagellate</name>
    <dbReference type="NCBI Taxonomy" id="89957"/>
    <lineage>
        <taxon>Eukaryota</taxon>
        <taxon>Sar</taxon>
        <taxon>Alveolata</taxon>
        <taxon>Dinophyceae</taxon>
        <taxon>Suessiales</taxon>
        <taxon>Suessiaceae</taxon>
        <taxon>Polarella</taxon>
    </lineage>
</organism>
<evidence type="ECO:0000313" key="2">
    <source>
        <dbReference type="Proteomes" id="UP000654075"/>
    </source>
</evidence>
<keyword evidence="2" id="KW-1185">Reference proteome</keyword>
<reference evidence="1" key="1">
    <citation type="submission" date="2021-02" db="EMBL/GenBank/DDBJ databases">
        <authorList>
            <person name="Dougan E. K."/>
            <person name="Rhodes N."/>
            <person name="Thang M."/>
            <person name="Chan C."/>
        </authorList>
    </citation>
    <scope>NUCLEOTIDE SEQUENCE</scope>
</reference>
<proteinExistence type="predicted"/>
<name>A0A813DMH4_POLGL</name>
<comment type="caution">
    <text evidence="1">The sequence shown here is derived from an EMBL/GenBank/DDBJ whole genome shotgun (WGS) entry which is preliminary data.</text>
</comment>
<gene>
    <name evidence="1" type="ORF">PGLA1383_LOCUS7868</name>
</gene>
<dbReference type="Proteomes" id="UP000654075">
    <property type="component" value="Unassembled WGS sequence"/>
</dbReference>
<sequence length="348" mass="36935">MAIVIGDREAICEVPVSAQIYGGVVRRWSREGFLSSKRSPRNWSRDPADQVLFKVGKRTSFQRTSHSRQAAALLTILSVLWAVSLHPIYVAPQLPGNPLKAQASCRTCQLFVCGFKKHEHSVRACAAAATGQAADGSDSPTAPGTPFRAVLQAAGSEEAIAAFAARFPQVAASQRPDYMGTSCSKDDLRRRFQSLAACIGRDEVLDIVRAEPLLLVVQEDNIKASWLALLRIAASAVVSRTAKSGSNLRNLDEEARNAALAMVRRHPASLTCAASEIAGKSLDEFEATADLLSSFKPVGDKLREIGPEGLAAGAAVLGLGALGALANKVAQDSAKDRAGTFKDADGEQ</sequence>
<evidence type="ECO:0000313" key="1">
    <source>
        <dbReference type="EMBL" id="CAE8589089.1"/>
    </source>
</evidence>